<dbReference type="Gene3D" id="3.30.420.10">
    <property type="entry name" value="Ribonuclease H-like superfamily/Ribonuclease H"/>
    <property type="match status" value="1"/>
</dbReference>
<accession>A0ABY6LGB8</accession>
<evidence type="ECO:0000259" key="1">
    <source>
        <dbReference type="Pfam" id="PF17906"/>
    </source>
</evidence>
<feature type="domain" description="Mos1 transposase HTH" evidence="1">
    <location>
        <begin position="3"/>
        <end position="49"/>
    </location>
</feature>
<dbReference type="Gene3D" id="1.10.10.1450">
    <property type="match status" value="1"/>
</dbReference>
<sequence length="130" mass="14930">MGPRNLRILLLCEFKLGRSAIQATKNIFEAWGEASSSERTTRRWFQKFEWRNDKFGSELSRFISHASEIVRKMLSLVNRKGVILLHDNARPHSSFTTQHNISELAYEVLAHPPTHVGISAVNLMVPILFK</sequence>
<protein>
    <submittedName>
        <fullName evidence="2">SETMAR</fullName>
    </submittedName>
</protein>
<dbReference type="PANTHER" id="PTHR46060:SF1">
    <property type="entry name" value="MARINER MOS1 TRANSPOSASE-LIKE PROTEIN"/>
    <property type="match status" value="1"/>
</dbReference>
<organism evidence="2 3">
    <name type="scientific">Cordylochernes scorpioides</name>
    <dbReference type="NCBI Taxonomy" id="51811"/>
    <lineage>
        <taxon>Eukaryota</taxon>
        <taxon>Metazoa</taxon>
        <taxon>Ecdysozoa</taxon>
        <taxon>Arthropoda</taxon>
        <taxon>Chelicerata</taxon>
        <taxon>Arachnida</taxon>
        <taxon>Pseudoscorpiones</taxon>
        <taxon>Cheliferoidea</taxon>
        <taxon>Chernetidae</taxon>
        <taxon>Cordylochernes</taxon>
    </lineage>
</organism>
<keyword evidence="3" id="KW-1185">Reference proteome</keyword>
<evidence type="ECO:0000313" key="2">
    <source>
        <dbReference type="EMBL" id="UYV80108.1"/>
    </source>
</evidence>
<reference evidence="2 3" key="1">
    <citation type="submission" date="2022-01" db="EMBL/GenBank/DDBJ databases">
        <title>A chromosomal length assembly of Cordylochernes scorpioides.</title>
        <authorList>
            <person name="Zeh D."/>
            <person name="Zeh J."/>
        </authorList>
    </citation>
    <scope>NUCLEOTIDE SEQUENCE [LARGE SCALE GENOMIC DNA]</scope>
    <source>
        <strain evidence="2">IN4F17</strain>
        <tissue evidence="2">Whole Body</tissue>
    </source>
</reference>
<dbReference type="InterPro" id="IPR041426">
    <property type="entry name" value="Mos1_HTH"/>
</dbReference>
<proteinExistence type="predicted"/>
<gene>
    <name evidence="2" type="ORF">LAZ67_18001720</name>
</gene>
<dbReference type="PANTHER" id="PTHR46060">
    <property type="entry name" value="MARINER MOS1 TRANSPOSASE-LIKE PROTEIN"/>
    <property type="match status" value="1"/>
</dbReference>
<name>A0ABY6LGB8_9ARAC</name>
<dbReference type="EMBL" id="CP092880">
    <property type="protein sequence ID" value="UYV80108.1"/>
    <property type="molecule type" value="Genomic_DNA"/>
</dbReference>
<dbReference type="InterPro" id="IPR052709">
    <property type="entry name" value="Transposase-MT_Hybrid"/>
</dbReference>
<dbReference type="Pfam" id="PF17906">
    <property type="entry name" value="HTH_48"/>
    <property type="match status" value="1"/>
</dbReference>
<evidence type="ECO:0000313" key="3">
    <source>
        <dbReference type="Proteomes" id="UP001235939"/>
    </source>
</evidence>
<dbReference type="InterPro" id="IPR036397">
    <property type="entry name" value="RNaseH_sf"/>
</dbReference>
<dbReference type="Proteomes" id="UP001235939">
    <property type="component" value="Chromosome 18"/>
</dbReference>